<reference evidence="2" key="2">
    <citation type="submission" date="2025-09" db="UniProtKB">
        <authorList>
            <consortium name="Ensembl"/>
        </authorList>
    </citation>
    <scope>IDENTIFICATION</scope>
</reference>
<dbReference type="Proteomes" id="UP000694381">
    <property type="component" value="Unassembled WGS sequence"/>
</dbReference>
<name>A0A8C6WBU9_NANGA</name>
<evidence type="ECO:0008006" key="4">
    <source>
        <dbReference type="Google" id="ProtNLM"/>
    </source>
</evidence>
<dbReference type="AlphaFoldDB" id="A0A8C6WBU9"/>
<feature type="signal peptide" evidence="1">
    <location>
        <begin position="1"/>
        <end position="22"/>
    </location>
</feature>
<dbReference type="GeneID" id="103745793"/>
<dbReference type="GO" id="GO:0060183">
    <property type="term" value="P:apelin receptor signaling pathway"/>
    <property type="evidence" value="ECO:0007669"/>
    <property type="project" value="InterPro"/>
</dbReference>
<organism evidence="2 3">
    <name type="scientific">Nannospalax galili</name>
    <name type="common">Northern Israeli blind subterranean mole rat</name>
    <name type="synonym">Spalax galili</name>
    <dbReference type="NCBI Taxonomy" id="1026970"/>
    <lineage>
        <taxon>Eukaryota</taxon>
        <taxon>Metazoa</taxon>
        <taxon>Chordata</taxon>
        <taxon>Craniata</taxon>
        <taxon>Vertebrata</taxon>
        <taxon>Euteleostomi</taxon>
        <taxon>Mammalia</taxon>
        <taxon>Eutheria</taxon>
        <taxon>Euarchontoglires</taxon>
        <taxon>Glires</taxon>
        <taxon>Rodentia</taxon>
        <taxon>Myomorpha</taxon>
        <taxon>Muroidea</taxon>
        <taxon>Spalacidae</taxon>
        <taxon>Spalacinae</taxon>
        <taxon>Nannospalax</taxon>
    </lineage>
</organism>
<proteinExistence type="predicted"/>
<gene>
    <name evidence="2" type="primary">Apela</name>
</gene>
<accession>A0A8C6WBU9</accession>
<dbReference type="KEGG" id="ngi:103745793"/>
<evidence type="ECO:0000313" key="3">
    <source>
        <dbReference type="Proteomes" id="UP000694381"/>
    </source>
</evidence>
<evidence type="ECO:0000256" key="1">
    <source>
        <dbReference type="SAM" id="SignalP"/>
    </source>
</evidence>
<keyword evidence="3" id="KW-1185">Reference proteome</keyword>
<dbReference type="GO" id="GO:0031704">
    <property type="term" value="F:apelin receptor binding"/>
    <property type="evidence" value="ECO:0007669"/>
    <property type="project" value="InterPro"/>
</dbReference>
<dbReference type="GO" id="GO:0007507">
    <property type="term" value="P:heart development"/>
    <property type="evidence" value="ECO:0007669"/>
    <property type="project" value="InterPro"/>
</dbReference>
<dbReference type="Pfam" id="PF22050">
    <property type="entry name" value="Toddler"/>
    <property type="match status" value="1"/>
</dbReference>
<dbReference type="Ensembl" id="ENSNGAT00000028397.1">
    <property type="protein sequence ID" value="ENSNGAP00000022709.1"/>
    <property type="gene ID" value="ENSNGAG00000021498.1"/>
</dbReference>
<feature type="chain" id="PRO_5034582445" description="Apelin receptor early endogenous ligand" evidence="1">
    <location>
        <begin position="23"/>
        <end position="54"/>
    </location>
</feature>
<dbReference type="InterPro" id="IPR047853">
    <property type="entry name" value="ELA"/>
</dbReference>
<protein>
    <recommendedName>
        <fullName evidence="4">Apelin receptor early endogenous ligand</fullName>
    </recommendedName>
</protein>
<dbReference type="CDD" id="cd20244">
    <property type="entry name" value="Toddler"/>
    <property type="match status" value="1"/>
</dbReference>
<dbReference type="OMA" id="GCSHRRC"/>
<sequence>MRFQHFFCVFFIFIMCLLFINGQQPVKLTLRRKLHRIRCSPRRCLRLHARVPFP</sequence>
<dbReference type="CTD" id="100506013"/>
<reference evidence="2" key="1">
    <citation type="submission" date="2025-08" db="UniProtKB">
        <authorList>
            <consortium name="Ensembl"/>
        </authorList>
    </citation>
    <scope>IDENTIFICATION</scope>
</reference>
<evidence type="ECO:0000313" key="2">
    <source>
        <dbReference type="Ensembl" id="ENSNGAP00000022709.1"/>
    </source>
</evidence>
<dbReference type="RefSeq" id="XP_008846018.1">
    <property type="nucleotide sequence ID" value="XM_008847796.1"/>
</dbReference>
<keyword evidence="1" id="KW-0732">Signal</keyword>
<dbReference type="OrthoDB" id="9922869at2759"/>